<keyword evidence="3" id="KW-1185">Reference proteome</keyword>
<dbReference type="OrthoDB" id="6238810at2"/>
<dbReference type="RefSeq" id="WP_019398924.1">
    <property type="nucleotide sequence ID" value="NZ_VLJS01000097.1"/>
</dbReference>
<evidence type="ECO:0000313" key="2">
    <source>
        <dbReference type="EMBL" id="TWH05056.1"/>
    </source>
</evidence>
<comment type="caution">
    <text evidence="2">The sequence shown here is derived from an EMBL/GenBank/DDBJ whole genome shotgun (WGS) entry which is preliminary data.</text>
</comment>
<proteinExistence type="predicted"/>
<evidence type="ECO:0000313" key="3">
    <source>
        <dbReference type="Proteomes" id="UP000321583"/>
    </source>
</evidence>
<accession>A0A562D5L5</accession>
<evidence type="ECO:0000256" key="1">
    <source>
        <dbReference type="SAM" id="SignalP"/>
    </source>
</evidence>
<feature type="signal peptide" evidence="1">
    <location>
        <begin position="1"/>
        <end position="22"/>
    </location>
</feature>
<feature type="chain" id="PRO_5022176489" description="Sensory transduction regulator" evidence="1">
    <location>
        <begin position="23"/>
        <end position="157"/>
    </location>
</feature>
<reference evidence="2 3" key="1">
    <citation type="submission" date="2019-07" db="EMBL/GenBank/DDBJ databases">
        <title>Genome sequencing of lignin-degrading bacterial isolates.</title>
        <authorList>
            <person name="Gladden J."/>
        </authorList>
    </citation>
    <scope>NUCLEOTIDE SEQUENCE [LARGE SCALE GENOMIC DNA]</scope>
    <source>
        <strain evidence="2 3">J19</strain>
    </source>
</reference>
<name>A0A562D5L5_9GAMM</name>
<gene>
    <name evidence="2" type="ORF">L613_006500000020</name>
</gene>
<keyword evidence="1" id="KW-0732">Signal</keyword>
<evidence type="ECO:0008006" key="4">
    <source>
        <dbReference type="Google" id="ProtNLM"/>
    </source>
</evidence>
<organism evidence="2 3">
    <name type="scientific">Pseudoxanthomonas taiwanensis J19</name>
    <dbReference type="NCBI Taxonomy" id="935569"/>
    <lineage>
        <taxon>Bacteria</taxon>
        <taxon>Pseudomonadati</taxon>
        <taxon>Pseudomonadota</taxon>
        <taxon>Gammaproteobacteria</taxon>
        <taxon>Lysobacterales</taxon>
        <taxon>Lysobacteraceae</taxon>
        <taxon>Pseudoxanthomonas</taxon>
    </lineage>
</organism>
<sequence>MSALPRLAAALLALALPLSAAAAGPDRAVARMLDQLGHAYEVDEDGDFRLVLGLEDERSQVVIVRSPVETFGSLRVREVWSPAWSAAGAFPVAVANRLLEASAGQKLGGWVRQGDYAVLVIQLPADAGAQALDDVIAYAAAAADLMELELGDGSDDY</sequence>
<dbReference type="Proteomes" id="UP000321583">
    <property type="component" value="Unassembled WGS sequence"/>
</dbReference>
<dbReference type="AlphaFoldDB" id="A0A562D5L5"/>
<protein>
    <recommendedName>
        <fullName evidence="4">Sensory transduction regulator</fullName>
    </recommendedName>
</protein>
<dbReference type="EMBL" id="VLJS01000097">
    <property type="protein sequence ID" value="TWH05056.1"/>
    <property type="molecule type" value="Genomic_DNA"/>
</dbReference>